<dbReference type="InterPro" id="IPR028989">
    <property type="entry name" value="RimP_N"/>
</dbReference>
<evidence type="ECO:0000256" key="3">
    <source>
        <dbReference type="HAMAP-Rule" id="MF_01077"/>
    </source>
</evidence>
<keyword evidence="2 3" id="KW-0690">Ribosome biogenesis</keyword>
<dbReference type="InterPro" id="IPR036847">
    <property type="entry name" value="RimP_C_sf"/>
</dbReference>
<gene>
    <name evidence="3 6" type="primary">rimP</name>
    <name evidence="6" type="ORF">OXH55_17940</name>
</gene>
<comment type="function">
    <text evidence="3">Required for maturation of 30S ribosomal subunits.</text>
</comment>
<keyword evidence="7" id="KW-1185">Reference proteome</keyword>
<proteinExistence type="inferred from homology"/>
<dbReference type="InterPro" id="IPR035956">
    <property type="entry name" value="RimP_N_sf"/>
</dbReference>
<feature type="domain" description="Ribosome maturation factor RimP N-terminal" evidence="4">
    <location>
        <begin position="13"/>
        <end position="85"/>
    </location>
</feature>
<accession>A0ABT4CTW1</accession>
<dbReference type="Gene3D" id="2.30.30.180">
    <property type="entry name" value="Ribosome maturation factor RimP, C-terminal domain"/>
    <property type="match status" value="1"/>
</dbReference>
<evidence type="ECO:0000259" key="4">
    <source>
        <dbReference type="Pfam" id="PF02576"/>
    </source>
</evidence>
<dbReference type="Pfam" id="PF02576">
    <property type="entry name" value="RimP_N"/>
    <property type="match status" value="1"/>
</dbReference>
<dbReference type="RefSeq" id="WP_268051517.1">
    <property type="nucleotide sequence ID" value="NZ_JAPQES010000007.1"/>
</dbReference>
<comment type="similarity">
    <text evidence="3">Belongs to the RimP family.</text>
</comment>
<comment type="subcellular location">
    <subcellularLocation>
        <location evidence="3">Cytoplasm</location>
    </subcellularLocation>
</comment>
<dbReference type="Proteomes" id="UP001079657">
    <property type="component" value="Unassembled WGS sequence"/>
</dbReference>
<comment type="caution">
    <text evidence="6">The sequence shown here is derived from an EMBL/GenBank/DDBJ whole genome shotgun (WGS) entry which is preliminary data.</text>
</comment>
<evidence type="ECO:0000313" key="7">
    <source>
        <dbReference type="Proteomes" id="UP001079657"/>
    </source>
</evidence>
<dbReference type="HAMAP" id="MF_01077">
    <property type="entry name" value="RimP"/>
    <property type="match status" value="1"/>
</dbReference>
<dbReference type="InterPro" id="IPR003728">
    <property type="entry name" value="Ribosome_maturation_RimP"/>
</dbReference>
<organism evidence="6 7">
    <name type="scientific">Clostridium ganghwense</name>
    <dbReference type="NCBI Taxonomy" id="312089"/>
    <lineage>
        <taxon>Bacteria</taxon>
        <taxon>Bacillati</taxon>
        <taxon>Bacillota</taxon>
        <taxon>Clostridia</taxon>
        <taxon>Eubacteriales</taxon>
        <taxon>Clostridiaceae</taxon>
        <taxon>Clostridium</taxon>
    </lineage>
</organism>
<evidence type="ECO:0000313" key="6">
    <source>
        <dbReference type="EMBL" id="MCY6372514.1"/>
    </source>
</evidence>
<dbReference type="Pfam" id="PF17384">
    <property type="entry name" value="DUF150_C"/>
    <property type="match status" value="1"/>
</dbReference>
<dbReference type="PANTHER" id="PTHR33867:SF1">
    <property type="entry name" value="RIBOSOME MATURATION FACTOR RIMP"/>
    <property type="match status" value="1"/>
</dbReference>
<dbReference type="InterPro" id="IPR028998">
    <property type="entry name" value="RimP_C"/>
</dbReference>
<dbReference type="CDD" id="cd01734">
    <property type="entry name" value="YlxS_C"/>
    <property type="match status" value="1"/>
</dbReference>
<protein>
    <recommendedName>
        <fullName evidence="3">Ribosome maturation factor RimP</fullName>
    </recommendedName>
</protein>
<keyword evidence="1 3" id="KW-0963">Cytoplasm</keyword>
<reference evidence="6" key="1">
    <citation type="submission" date="2022-12" db="EMBL/GenBank/DDBJ databases">
        <authorList>
            <person name="Wang J."/>
        </authorList>
    </citation>
    <scope>NUCLEOTIDE SEQUENCE</scope>
    <source>
        <strain evidence="6">HY-42-06</strain>
    </source>
</reference>
<feature type="domain" description="Ribosome maturation factor RimP C-terminal" evidence="5">
    <location>
        <begin position="90"/>
        <end position="153"/>
    </location>
</feature>
<evidence type="ECO:0000256" key="1">
    <source>
        <dbReference type="ARBA" id="ARBA00022490"/>
    </source>
</evidence>
<evidence type="ECO:0000256" key="2">
    <source>
        <dbReference type="ARBA" id="ARBA00022517"/>
    </source>
</evidence>
<dbReference type="Gene3D" id="3.30.300.70">
    <property type="entry name" value="RimP-like superfamily, N-terminal"/>
    <property type="match status" value="1"/>
</dbReference>
<name>A0ABT4CTW1_9CLOT</name>
<sequence length="153" mass="18048">MKRDVLLDELSQLIEPIVSQLAYELYHIEYVKEQGENYLRLYIDKEEGISLEDCEKVSRKVSSMLDEKDPIEDSYYLEVSSPGVERILYSDKHLNKYINHMITIKLFKLFEGSKKYQGELLSFSNDFIEIEIEDSKLSIPRDKIKKIILKGEF</sequence>
<dbReference type="SUPFAM" id="SSF75420">
    <property type="entry name" value="YhbC-like, N-terminal domain"/>
    <property type="match status" value="1"/>
</dbReference>
<dbReference type="EMBL" id="JAPQES010000007">
    <property type="protein sequence ID" value="MCY6372514.1"/>
    <property type="molecule type" value="Genomic_DNA"/>
</dbReference>
<evidence type="ECO:0000259" key="5">
    <source>
        <dbReference type="Pfam" id="PF17384"/>
    </source>
</evidence>
<dbReference type="SUPFAM" id="SSF74942">
    <property type="entry name" value="YhbC-like, C-terminal domain"/>
    <property type="match status" value="1"/>
</dbReference>
<dbReference type="NCBIfam" id="NF000934">
    <property type="entry name" value="PRK00092.3-1"/>
    <property type="match status" value="1"/>
</dbReference>
<dbReference type="PANTHER" id="PTHR33867">
    <property type="entry name" value="RIBOSOME MATURATION FACTOR RIMP"/>
    <property type="match status" value="1"/>
</dbReference>